<proteinExistence type="predicted"/>
<protein>
    <recommendedName>
        <fullName evidence="4">DUF4244 domain-containing protein</fullName>
    </recommendedName>
</protein>
<feature type="transmembrane region" description="Helical" evidence="1">
    <location>
        <begin position="21"/>
        <end position="41"/>
    </location>
</feature>
<comment type="caution">
    <text evidence="2">The sequence shown here is derived from an EMBL/GenBank/DDBJ whole genome shotgun (WGS) entry which is preliminary data.</text>
</comment>
<evidence type="ECO:0008006" key="4">
    <source>
        <dbReference type="Google" id="ProtNLM"/>
    </source>
</evidence>
<keyword evidence="1" id="KW-0472">Membrane</keyword>
<dbReference type="Proteomes" id="UP001501581">
    <property type="component" value="Unassembled WGS sequence"/>
</dbReference>
<name>A0ABN1TJW3_9ACTN</name>
<dbReference type="EMBL" id="BAAALG010000001">
    <property type="protein sequence ID" value="GAA1090872.1"/>
    <property type="molecule type" value="Genomic_DNA"/>
</dbReference>
<sequence>MRRCRRCWSRAGRGRDVDERGDVPAWVMLAVMTAGIVAGLWEFAGGELQAMLRDALASVRG</sequence>
<evidence type="ECO:0000313" key="2">
    <source>
        <dbReference type="EMBL" id="GAA1090872.1"/>
    </source>
</evidence>
<evidence type="ECO:0000313" key="3">
    <source>
        <dbReference type="Proteomes" id="UP001501581"/>
    </source>
</evidence>
<organism evidence="2 3">
    <name type="scientific">Nocardioides dubius</name>
    <dbReference type="NCBI Taxonomy" id="317019"/>
    <lineage>
        <taxon>Bacteria</taxon>
        <taxon>Bacillati</taxon>
        <taxon>Actinomycetota</taxon>
        <taxon>Actinomycetes</taxon>
        <taxon>Propionibacteriales</taxon>
        <taxon>Nocardioidaceae</taxon>
        <taxon>Nocardioides</taxon>
    </lineage>
</organism>
<evidence type="ECO:0000256" key="1">
    <source>
        <dbReference type="SAM" id="Phobius"/>
    </source>
</evidence>
<keyword evidence="1" id="KW-1133">Transmembrane helix</keyword>
<keyword evidence="3" id="KW-1185">Reference proteome</keyword>
<dbReference type="RefSeq" id="WP_343990371.1">
    <property type="nucleotide sequence ID" value="NZ_BAAALG010000001.1"/>
</dbReference>
<reference evidence="2 3" key="1">
    <citation type="journal article" date="2019" name="Int. J. Syst. Evol. Microbiol.">
        <title>The Global Catalogue of Microorganisms (GCM) 10K type strain sequencing project: providing services to taxonomists for standard genome sequencing and annotation.</title>
        <authorList>
            <consortium name="The Broad Institute Genomics Platform"/>
            <consortium name="The Broad Institute Genome Sequencing Center for Infectious Disease"/>
            <person name="Wu L."/>
            <person name="Ma J."/>
        </authorList>
    </citation>
    <scope>NUCLEOTIDE SEQUENCE [LARGE SCALE GENOMIC DNA]</scope>
    <source>
        <strain evidence="2 3">JCM 13008</strain>
    </source>
</reference>
<keyword evidence="1" id="KW-0812">Transmembrane</keyword>
<gene>
    <name evidence="2" type="ORF">GCM10009668_01930</name>
</gene>
<accession>A0ABN1TJW3</accession>